<keyword evidence="2" id="KW-1185">Reference proteome</keyword>
<gene>
    <name evidence="1" type="ORF">VFPPC_16098</name>
</gene>
<accession>A0A179FP00</accession>
<dbReference type="Proteomes" id="UP000078397">
    <property type="component" value="Unassembled WGS sequence"/>
</dbReference>
<dbReference type="KEGG" id="pchm:VFPPC_16098"/>
<proteinExistence type="predicted"/>
<dbReference type="AlphaFoldDB" id="A0A179FP00"/>
<dbReference type="EMBL" id="LSBJ02000004">
    <property type="protein sequence ID" value="OAQ67008.1"/>
    <property type="molecule type" value="Genomic_DNA"/>
</dbReference>
<dbReference type="RefSeq" id="XP_018144095.1">
    <property type="nucleotide sequence ID" value="XM_018293851.1"/>
</dbReference>
<comment type="caution">
    <text evidence="1">The sequence shown here is derived from an EMBL/GenBank/DDBJ whole genome shotgun (WGS) entry which is preliminary data.</text>
</comment>
<protein>
    <submittedName>
        <fullName evidence="1">Uncharacterized protein</fullName>
    </submittedName>
</protein>
<name>A0A179FP00_METCM</name>
<organism evidence="1 2">
    <name type="scientific">Pochonia chlamydosporia 170</name>
    <dbReference type="NCBI Taxonomy" id="1380566"/>
    <lineage>
        <taxon>Eukaryota</taxon>
        <taxon>Fungi</taxon>
        <taxon>Dikarya</taxon>
        <taxon>Ascomycota</taxon>
        <taxon>Pezizomycotina</taxon>
        <taxon>Sordariomycetes</taxon>
        <taxon>Hypocreomycetidae</taxon>
        <taxon>Hypocreales</taxon>
        <taxon>Clavicipitaceae</taxon>
        <taxon>Pochonia</taxon>
    </lineage>
</organism>
<reference evidence="1 2" key="1">
    <citation type="journal article" date="2016" name="PLoS Pathog.">
        <title>Biosynthesis of antibiotic leucinostatins in bio-control fungus Purpureocillium lilacinum and their inhibition on phytophthora revealed by genome mining.</title>
        <authorList>
            <person name="Wang G."/>
            <person name="Liu Z."/>
            <person name="Lin R."/>
            <person name="Li E."/>
            <person name="Mao Z."/>
            <person name="Ling J."/>
            <person name="Yang Y."/>
            <person name="Yin W.B."/>
            <person name="Xie B."/>
        </authorList>
    </citation>
    <scope>NUCLEOTIDE SEQUENCE [LARGE SCALE GENOMIC DNA]</scope>
    <source>
        <strain evidence="1">170</strain>
    </source>
</reference>
<dbReference type="GeneID" id="28857845"/>
<evidence type="ECO:0000313" key="2">
    <source>
        <dbReference type="Proteomes" id="UP000078397"/>
    </source>
</evidence>
<evidence type="ECO:0000313" key="1">
    <source>
        <dbReference type="EMBL" id="OAQ67008.1"/>
    </source>
</evidence>
<sequence length="158" mass="17437">MAQPSSKHVASSSLSPSRVGTLASRYGTHETLFPTNAHRICICISIHFHFILFTVTSPQCKAPFQISANQSVNVASRTNTCIKCLTSPVWQTKPTPSTRLFHLPQGVQFPESPTYDCPSQPNPSYLPPPFTKKKRLGHVSWSPLWLGASEADLNKEGF</sequence>